<sequence length="220" mass="24680">MVKKTSMGRQKIEIKRIVREDYRQVTFSKRRNGLFKKASELCILCGAEVAIVVFSPAGKAFSFGHSCVESVIDRFLTLEPVQPDDGTPALVDARHSAHVRELNRQYTQVLNQLEAQKKRGEALQKSKKVNQGQVWWEAPIDDLNLHELEQLRVSMEELKKNVSKRVNELSVEASSQATATFLAVNSVRMVNPFIAKTIGSSSIAHPSYAFGAFGFQRGLF</sequence>
<dbReference type="Gene3D" id="3.40.1810.10">
    <property type="entry name" value="Transcription factor, MADS-box"/>
    <property type="match status" value="1"/>
</dbReference>
<dbReference type="RefSeq" id="XP_010277267.1">
    <property type="nucleotide sequence ID" value="XM_010278965.1"/>
</dbReference>
<dbReference type="InterPro" id="IPR033896">
    <property type="entry name" value="MEF2-like_N"/>
</dbReference>
<name>A0A1U8B867_NELNU</name>
<dbReference type="PANTHER" id="PTHR11945">
    <property type="entry name" value="MADS BOX PROTEIN"/>
    <property type="match status" value="1"/>
</dbReference>
<dbReference type="Pfam" id="PF00319">
    <property type="entry name" value="SRF-TF"/>
    <property type="match status" value="1"/>
</dbReference>
<proteinExistence type="predicted"/>
<organism evidence="6 7">
    <name type="scientific">Nelumbo nucifera</name>
    <name type="common">Sacred lotus</name>
    <dbReference type="NCBI Taxonomy" id="4432"/>
    <lineage>
        <taxon>Eukaryota</taxon>
        <taxon>Viridiplantae</taxon>
        <taxon>Streptophyta</taxon>
        <taxon>Embryophyta</taxon>
        <taxon>Tracheophyta</taxon>
        <taxon>Spermatophyta</taxon>
        <taxon>Magnoliopsida</taxon>
        <taxon>Proteales</taxon>
        <taxon>Nelumbonaceae</taxon>
        <taxon>Nelumbo</taxon>
    </lineage>
</organism>
<keyword evidence="3" id="KW-0238">DNA-binding</keyword>
<dbReference type="AlphaFoldDB" id="A0A1U8B867"/>
<evidence type="ECO:0000256" key="2">
    <source>
        <dbReference type="ARBA" id="ARBA00023015"/>
    </source>
</evidence>
<dbReference type="PANTHER" id="PTHR11945:SF629">
    <property type="entry name" value="OS02G0164450 PROTEIN"/>
    <property type="match status" value="1"/>
</dbReference>
<dbReference type="GO" id="GO:0005634">
    <property type="term" value="C:nucleus"/>
    <property type="evidence" value="ECO:0007669"/>
    <property type="project" value="UniProtKB-SubCell"/>
</dbReference>
<dbReference type="FunFam" id="3.40.1810.10:FF:000006">
    <property type="entry name" value="Agamous-like MADS-box protein AGL62"/>
    <property type="match status" value="1"/>
</dbReference>
<dbReference type="GO" id="GO:0006357">
    <property type="term" value="P:regulation of transcription by RNA polymerase II"/>
    <property type="evidence" value="ECO:0000318"/>
    <property type="project" value="GO_Central"/>
</dbReference>
<dbReference type="eggNOG" id="KOG0014">
    <property type="taxonomic scope" value="Eukaryota"/>
</dbReference>
<dbReference type="GO" id="GO:0045944">
    <property type="term" value="P:positive regulation of transcription by RNA polymerase II"/>
    <property type="evidence" value="ECO:0007669"/>
    <property type="project" value="InterPro"/>
</dbReference>
<dbReference type="KEGG" id="nnu:104611768"/>
<dbReference type="SUPFAM" id="SSF55455">
    <property type="entry name" value="SRF-like"/>
    <property type="match status" value="1"/>
</dbReference>
<dbReference type="GO" id="GO:0046983">
    <property type="term" value="F:protein dimerization activity"/>
    <property type="evidence" value="ECO:0007669"/>
    <property type="project" value="InterPro"/>
</dbReference>
<evidence type="ECO:0000313" key="6">
    <source>
        <dbReference type="Proteomes" id="UP000189703"/>
    </source>
</evidence>
<comment type="subcellular location">
    <subcellularLocation>
        <location evidence="1">Nucleus</location>
    </subcellularLocation>
</comment>
<evidence type="ECO:0000256" key="5">
    <source>
        <dbReference type="ARBA" id="ARBA00023242"/>
    </source>
</evidence>
<keyword evidence="2" id="KW-0805">Transcription regulation</keyword>
<keyword evidence="6" id="KW-1185">Reference proteome</keyword>
<dbReference type="PRINTS" id="PR00404">
    <property type="entry name" value="MADSDOMAIN"/>
</dbReference>
<dbReference type="InterPro" id="IPR002100">
    <property type="entry name" value="TF_MADSbox"/>
</dbReference>
<evidence type="ECO:0000256" key="1">
    <source>
        <dbReference type="ARBA" id="ARBA00004123"/>
    </source>
</evidence>
<dbReference type="SMART" id="SM00432">
    <property type="entry name" value="MADS"/>
    <property type="match status" value="1"/>
</dbReference>
<gene>
    <name evidence="7" type="primary">LOC104611768</name>
</gene>
<evidence type="ECO:0000313" key="7">
    <source>
        <dbReference type="RefSeq" id="XP_010277267.1"/>
    </source>
</evidence>
<dbReference type="CDD" id="cd00265">
    <property type="entry name" value="MADS_MEF2_like"/>
    <property type="match status" value="1"/>
</dbReference>
<dbReference type="FunCoup" id="A0A1U8B867">
    <property type="interactions" value="21"/>
</dbReference>
<dbReference type="Gene3D" id="6.10.140.920">
    <property type="match status" value="1"/>
</dbReference>
<dbReference type="PROSITE" id="PS50066">
    <property type="entry name" value="MADS_BOX_2"/>
    <property type="match status" value="1"/>
</dbReference>
<reference evidence="7" key="1">
    <citation type="submission" date="2025-08" db="UniProtKB">
        <authorList>
            <consortium name="RefSeq"/>
        </authorList>
    </citation>
    <scope>IDENTIFICATION</scope>
</reference>
<keyword evidence="5" id="KW-0539">Nucleus</keyword>
<dbReference type="GO" id="GO:0000978">
    <property type="term" value="F:RNA polymerase II cis-regulatory region sequence-specific DNA binding"/>
    <property type="evidence" value="ECO:0000318"/>
    <property type="project" value="GO_Central"/>
</dbReference>
<dbReference type="GeneID" id="104611768"/>
<protein>
    <submittedName>
        <fullName evidence="7">Agamous-like MADS-box protein AGL61</fullName>
    </submittedName>
</protein>
<dbReference type="Proteomes" id="UP000189703">
    <property type="component" value="Unplaced"/>
</dbReference>
<dbReference type="OrthoDB" id="1896642at2759"/>
<dbReference type="GO" id="GO:0000981">
    <property type="term" value="F:DNA-binding transcription factor activity, RNA polymerase II-specific"/>
    <property type="evidence" value="ECO:0000318"/>
    <property type="project" value="GO_Central"/>
</dbReference>
<evidence type="ECO:0000256" key="4">
    <source>
        <dbReference type="ARBA" id="ARBA00023163"/>
    </source>
</evidence>
<evidence type="ECO:0000256" key="3">
    <source>
        <dbReference type="ARBA" id="ARBA00023125"/>
    </source>
</evidence>
<dbReference type="OMA" id="CSANSRN"/>
<accession>A0A1U8B867</accession>
<keyword evidence="4" id="KW-0804">Transcription</keyword>
<dbReference type="InterPro" id="IPR036879">
    <property type="entry name" value="TF_MADSbox_sf"/>
</dbReference>